<dbReference type="EMBL" id="JBGMEH010000008">
    <property type="protein sequence ID" value="MFO3716554.1"/>
    <property type="molecule type" value="Genomic_DNA"/>
</dbReference>
<evidence type="ECO:0000256" key="3">
    <source>
        <dbReference type="ARBA" id="ARBA00023125"/>
    </source>
</evidence>
<keyword evidence="4" id="KW-0804">Transcription</keyword>
<dbReference type="PANTHER" id="PTHR30385:SF4">
    <property type="entry name" value="RNA POLYMERASE SIGMA-E FACTOR"/>
    <property type="match status" value="1"/>
</dbReference>
<keyword evidence="7" id="KW-1185">Reference proteome</keyword>
<dbReference type="Proteomes" id="UP001638015">
    <property type="component" value="Unassembled WGS sequence"/>
</dbReference>
<protein>
    <submittedName>
        <fullName evidence="6">RNA polymerase sigma factor</fullName>
    </submittedName>
</protein>
<dbReference type="RefSeq" id="WP_410033197.1">
    <property type="nucleotide sequence ID" value="NZ_JBGMEH010000008.1"/>
</dbReference>
<comment type="caution">
    <text evidence="6">The sequence shown here is derived from an EMBL/GenBank/DDBJ whole genome shotgun (WGS) entry which is preliminary data.</text>
</comment>
<organism evidence="6 7">
    <name type="scientific">Anaerococcus cruorum</name>
    <dbReference type="NCBI Taxonomy" id="3115617"/>
    <lineage>
        <taxon>Bacteria</taxon>
        <taxon>Bacillati</taxon>
        <taxon>Bacillota</taxon>
        <taxon>Tissierellia</taxon>
        <taxon>Tissierellales</taxon>
        <taxon>Peptoniphilaceae</taxon>
        <taxon>Anaerococcus</taxon>
    </lineage>
</organism>
<dbReference type="SUPFAM" id="SSF88659">
    <property type="entry name" value="Sigma3 and sigma4 domains of RNA polymerase sigma factors"/>
    <property type="match status" value="1"/>
</dbReference>
<evidence type="ECO:0000256" key="4">
    <source>
        <dbReference type="ARBA" id="ARBA00023163"/>
    </source>
</evidence>
<keyword evidence="3" id="KW-0238">DNA-binding</keyword>
<evidence type="ECO:0000256" key="1">
    <source>
        <dbReference type="ARBA" id="ARBA00023015"/>
    </source>
</evidence>
<dbReference type="InterPro" id="IPR013324">
    <property type="entry name" value="RNA_pol_sigma_r3/r4-like"/>
</dbReference>
<sequence>MKISLENSKQVMDAYMPLIIANARKFSALDYEEVVDESRIILIDAILEYDDSKGTFGNYLKQKLYYHFLDECKKEQISSLDDFDKEGTPLIDSLKDDYDLGKDLEDRQKYKELYEAIENLPDDLRKIIVGKYFLAMTNDELATKTGLSYKTIANKASIALKILRENL</sequence>
<accession>A0ABW9MXK8</accession>
<gene>
    <name evidence="6" type="ORF">ACCQ40_07270</name>
</gene>
<dbReference type="NCBIfam" id="TIGR02937">
    <property type="entry name" value="sigma70-ECF"/>
    <property type="match status" value="1"/>
</dbReference>
<keyword evidence="2" id="KW-0731">Sigma factor</keyword>
<evidence type="ECO:0000313" key="7">
    <source>
        <dbReference type="Proteomes" id="UP001638015"/>
    </source>
</evidence>
<evidence type="ECO:0000313" key="6">
    <source>
        <dbReference type="EMBL" id="MFO3716554.1"/>
    </source>
</evidence>
<reference evidence="6 7" key="1">
    <citation type="journal article" date="2025" name="Anaerobe">
        <title>Description of Anaerococcus kampingiae sp. nov., Anaerococcus groningensis sp. nov., Anaerococcus martiniensis sp. nov., and Anaerococcus cruorum sp. nov., isolated from human clinical specimens.</title>
        <authorList>
            <person name="Boiten K.E."/>
            <person name="Meijer J."/>
            <person name="van Wezel E.M."/>
            <person name="Veloo A.C.M."/>
        </authorList>
    </citation>
    <scope>NUCLEOTIDE SEQUENCE [LARGE SCALE GENOMIC DNA]</scope>
    <source>
        <strain evidence="6 7">ENR1039</strain>
    </source>
</reference>
<evidence type="ECO:0000259" key="5">
    <source>
        <dbReference type="Pfam" id="PF08281"/>
    </source>
</evidence>
<feature type="domain" description="RNA polymerase sigma factor 70 region 4 type 2" evidence="5">
    <location>
        <begin position="111"/>
        <end position="161"/>
    </location>
</feature>
<dbReference type="PANTHER" id="PTHR30385">
    <property type="entry name" value="SIGMA FACTOR F FLAGELLAR"/>
    <property type="match status" value="1"/>
</dbReference>
<keyword evidence="1" id="KW-0805">Transcription regulation</keyword>
<dbReference type="Pfam" id="PF08281">
    <property type="entry name" value="Sigma70_r4_2"/>
    <property type="match status" value="1"/>
</dbReference>
<dbReference type="InterPro" id="IPR013249">
    <property type="entry name" value="RNA_pol_sigma70_r4_t2"/>
</dbReference>
<name>A0ABW9MXK8_9FIRM</name>
<evidence type="ECO:0000256" key="2">
    <source>
        <dbReference type="ARBA" id="ARBA00023082"/>
    </source>
</evidence>
<dbReference type="Gene3D" id="1.20.140.160">
    <property type="match status" value="1"/>
</dbReference>
<proteinExistence type="predicted"/>
<dbReference type="InterPro" id="IPR014284">
    <property type="entry name" value="RNA_pol_sigma-70_dom"/>
</dbReference>